<dbReference type="AlphaFoldDB" id="A0A516X6W1"/>
<protein>
    <submittedName>
        <fullName evidence="4">MmgE/PrpD family protein</fullName>
    </submittedName>
</protein>
<evidence type="ECO:0000313" key="4">
    <source>
        <dbReference type="EMBL" id="QDQ98814.1"/>
    </source>
</evidence>
<accession>A0A516X6W1</accession>
<dbReference type="InterPro" id="IPR005656">
    <property type="entry name" value="MmgE_PrpD"/>
</dbReference>
<feature type="domain" description="MmgE/PrpD N-terminal" evidence="2">
    <location>
        <begin position="21"/>
        <end position="260"/>
    </location>
</feature>
<evidence type="ECO:0000256" key="1">
    <source>
        <dbReference type="ARBA" id="ARBA00006174"/>
    </source>
</evidence>
<dbReference type="EMBL" id="CP041765">
    <property type="protein sequence ID" value="QDQ98814.1"/>
    <property type="molecule type" value="Genomic_DNA"/>
</dbReference>
<dbReference type="Pfam" id="PF19305">
    <property type="entry name" value="MmgE_PrpD_C"/>
    <property type="match status" value="1"/>
</dbReference>
<evidence type="ECO:0000259" key="3">
    <source>
        <dbReference type="Pfam" id="PF19305"/>
    </source>
</evidence>
<dbReference type="Proteomes" id="UP000317344">
    <property type="component" value="Chromosome"/>
</dbReference>
<comment type="similarity">
    <text evidence="1">Belongs to the PrpD family.</text>
</comment>
<organism evidence="4 5">
    <name type="scientific">Tomitella fengzijianii</name>
    <dbReference type="NCBI Taxonomy" id="2597660"/>
    <lineage>
        <taxon>Bacteria</taxon>
        <taxon>Bacillati</taxon>
        <taxon>Actinomycetota</taxon>
        <taxon>Actinomycetes</taxon>
        <taxon>Mycobacteriales</taxon>
        <taxon>Tomitella</taxon>
    </lineage>
</organism>
<dbReference type="GO" id="GO:0016829">
    <property type="term" value="F:lyase activity"/>
    <property type="evidence" value="ECO:0007669"/>
    <property type="project" value="InterPro"/>
</dbReference>
<dbReference type="InterPro" id="IPR045336">
    <property type="entry name" value="MmgE_PrpD_N"/>
</dbReference>
<dbReference type="InterPro" id="IPR042188">
    <property type="entry name" value="MmgE/PrpD_sf_2"/>
</dbReference>
<gene>
    <name evidence="4" type="ORF">FO059_17540</name>
</gene>
<dbReference type="KEGG" id="toy:FO059_17540"/>
<sequence>MTMSTTVENISETTEEAAQVFARNAVAVGFDDLPEGVAEMTGKAIMDTLGVILPASTTSVEARLLAEHVLDFGGKGESTVLGFGTKAPAWLAGYVNGAMVNCGDYSDLHPDAAHISSPVVPAALALAERQGGVSGRDLITAVAVGVDLQCRLTRAAAAQPGGVMAPWHPAPVFGVFGAALACSKLLGLDVNQTVDALGIAFTQAAGTQEIVFGKDSTIRGFGHAVPGEVGVRAAQLAQLGISGVRNSLDGPRGLWNTYYRGIYDRELLLGGLGTRYDVLNDGFKPWPSCAFTHVFVDMVQELQRENGFAGDEVESVLVTVGDFARGQTEPLEEWRRPANSMLAKLSVPFTVATVLHTGNVTIADYAEEKRVDGEVLAMADRITSRFDPQYNFVSGAGFPGGEIEIVLRDGRVLRRQQPRAYGHPLKPMSWDGLIAKFRDCAAYSARTVPPADLDQAVEGFRTLESVDDVGALIALVG</sequence>
<reference evidence="4 5" key="2">
    <citation type="submission" date="2019-07" db="EMBL/GenBank/DDBJ databases">
        <authorList>
            <person name="Huang Y."/>
        </authorList>
    </citation>
    <scope>NUCLEOTIDE SEQUENCE [LARGE SCALE GENOMIC DNA]</scope>
    <source>
        <strain evidence="4 5">HY188</strain>
    </source>
</reference>
<dbReference type="PANTHER" id="PTHR16943">
    <property type="entry name" value="2-METHYLCITRATE DEHYDRATASE-RELATED"/>
    <property type="match status" value="1"/>
</dbReference>
<dbReference type="Pfam" id="PF03972">
    <property type="entry name" value="MmgE_PrpD_N"/>
    <property type="match status" value="1"/>
</dbReference>
<feature type="domain" description="MmgE/PrpD C-terminal" evidence="3">
    <location>
        <begin position="286"/>
        <end position="445"/>
    </location>
</feature>
<dbReference type="Gene3D" id="3.30.1330.120">
    <property type="entry name" value="2-methylcitrate dehydratase PrpD"/>
    <property type="match status" value="1"/>
</dbReference>
<dbReference type="PANTHER" id="PTHR16943:SF8">
    <property type="entry name" value="2-METHYLCITRATE DEHYDRATASE"/>
    <property type="match status" value="1"/>
</dbReference>
<keyword evidence="5" id="KW-1185">Reference proteome</keyword>
<dbReference type="OrthoDB" id="9797528at2"/>
<dbReference type="Gene3D" id="1.10.4100.10">
    <property type="entry name" value="2-methylcitrate dehydratase PrpD"/>
    <property type="match status" value="1"/>
</dbReference>
<dbReference type="InterPro" id="IPR036148">
    <property type="entry name" value="MmgE/PrpD_sf"/>
</dbReference>
<dbReference type="InterPro" id="IPR045337">
    <property type="entry name" value="MmgE_PrpD_C"/>
</dbReference>
<evidence type="ECO:0000313" key="5">
    <source>
        <dbReference type="Proteomes" id="UP000317344"/>
    </source>
</evidence>
<evidence type="ECO:0000259" key="2">
    <source>
        <dbReference type="Pfam" id="PF03972"/>
    </source>
</evidence>
<reference evidence="4 5" key="1">
    <citation type="submission" date="2019-07" db="EMBL/GenBank/DDBJ databases">
        <title>Tomitella cavernea sp. nov., an actinomycete isolated from soil.</title>
        <authorList>
            <person name="Cheng J."/>
        </authorList>
    </citation>
    <scope>NUCLEOTIDE SEQUENCE [LARGE SCALE GENOMIC DNA]</scope>
    <source>
        <strain evidence="4 5">HY188</strain>
    </source>
</reference>
<dbReference type="SUPFAM" id="SSF103378">
    <property type="entry name" value="2-methylcitrate dehydratase PrpD"/>
    <property type="match status" value="1"/>
</dbReference>
<name>A0A516X6W1_9ACTN</name>
<dbReference type="InterPro" id="IPR042183">
    <property type="entry name" value="MmgE/PrpD_sf_1"/>
</dbReference>
<proteinExistence type="inferred from homology"/>